<evidence type="ECO:0000313" key="2">
    <source>
        <dbReference type="Proteomes" id="UP000008068"/>
    </source>
</evidence>
<accession>G0PHZ9</accession>
<protein>
    <recommendedName>
        <fullName evidence="3">3'-5' exonuclease domain-containing protein</fullName>
    </recommendedName>
</protein>
<dbReference type="InterPro" id="IPR012337">
    <property type="entry name" value="RNaseH-like_sf"/>
</dbReference>
<evidence type="ECO:0000313" key="1">
    <source>
        <dbReference type="EMBL" id="EGT57196.1"/>
    </source>
</evidence>
<evidence type="ECO:0008006" key="3">
    <source>
        <dbReference type="Google" id="ProtNLM"/>
    </source>
</evidence>
<dbReference type="AlphaFoldDB" id="G0PHZ9"/>
<reference evidence="2" key="1">
    <citation type="submission" date="2011-07" db="EMBL/GenBank/DDBJ databases">
        <authorList>
            <consortium name="Caenorhabditis brenneri Sequencing and Analysis Consortium"/>
            <person name="Wilson R.K."/>
        </authorList>
    </citation>
    <scope>NUCLEOTIDE SEQUENCE [LARGE SCALE GENOMIC DNA]</scope>
    <source>
        <strain evidence="2">PB2801</strain>
    </source>
</reference>
<name>G0PHZ9_CAEBE</name>
<dbReference type="Proteomes" id="UP000008068">
    <property type="component" value="Unassembled WGS sequence"/>
</dbReference>
<dbReference type="SUPFAM" id="SSF53098">
    <property type="entry name" value="Ribonuclease H-like"/>
    <property type="match status" value="1"/>
</dbReference>
<gene>
    <name evidence="1" type="ORF">CAEBREN_05112</name>
</gene>
<dbReference type="InParanoid" id="G0PHZ9"/>
<dbReference type="EMBL" id="GL380524">
    <property type="protein sequence ID" value="EGT57196.1"/>
    <property type="molecule type" value="Genomic_DNA"/>
</dbReference>
<dbReference type="GO" id="GO:0003676">
    <property type="term" value="F:nucleic acid binding"/>
    <property type="evidence" value="ECO:0007669"/>
    <property type="project" value="InterPro"/>
</dbReference>
<sequence>MMSDWTAPLLTHDQIYYAAMDAVVLHQLEKKEKGGENLISNEYLFLVYYMATSHRQLIFPTVANL</sequence>
<keyword evidence="2" id="KW-1185">Reference proteome</keyword>
<dbReference type="OrthoDB" id="6081276at2759"/>
<dbReference type="Gene3D" id="3.30.420.10">
    <property type="entry name" value="Ribonuclease H-like superfamily/Ribonuclease H"/>
    <property type="match status" value="1"/>
</dbReference>
<proteinExistence type="predicted"/>
<dbReference type="InterPro" id="IPR036397">
    <property type="entry name" value="RNaseH_sf"/>
</dbReference>
<dbReference type="HOGENOM" id="CLU_2851757_0_0_1"/>
<organism evidence="2">
    <name type="scientific">Caenorhabditis brenneri</name>
    <name type="common">Nematode worm</name>
    <dbReference type="NCBI Taxonomy" id="135651"/>
    <lineage>
        <taxon>Eukaryota</taxon>
        <taxon>Metazoa</taxon>
        <taxon>Ecdysozoa</taxon>
        <taxon>Nematoda</taxon>
        <taxon>Chromadorea</taxon>
        <taxon>Rhabditida</taxon>
        <taxon>Rhabditina</taxon>
        <taxon>Rhabditomorpha</taxon>
        <taxon>Rhabditoidea</taxon>
        <taxon>Rhabditidae</taxon>
        <taxon>Peloderinae</taxon>
        <taxon>Caenorhabditis</taxon>
    </lineage>
</organism>